<reference evidence="6 7" key="2">
    <citation type="submission" date="2018-11" db="EMBL/GenBank/DDBJ databases">
        <authorList>
            <consortium name="Pathogen Informatics"/>
        </authorList>
    </citation>
    <scope>NUCLEOTIDE SEQUENCE [LARGE SCALE GENOMIC DNA]</scope>
</reference>
<evidence type="ECO:0000256" key="2">
    <source>
        <dbReference type="ARBA" id="ARBA00022618"/>
    </source>
</evidence>
<accession>A0A183HH63</accession>
<dbReference type="InterPro" id="IPR039776">
    <property type="entry name" value="Pds5"/>
</dbReference>
<dbReference type="Pfam" id="PF20168">
    <property type="entry name" value="PDS5"/>
    <property type="match status" value="1"/>
</dbReference>
<evidence type="ECO:0000256" key="4">
    <source>
        <dbReference type="ARBA" id="ARBA00023242"/>
    </source>
</evidence>
<dbReference type="GO" id="GO:0006281">
    <property type="term" value="P:DNA repair"/>
    <property type="evidence" value="ECO:0007669"/>
    <property type="project" value="TreeGrafter"/>
</dbReference>
<keyword evidence="3" id="KW-0498">Mitosis</keyword>
<evidence type="ECO:0000256" key="3">
    <source>
        <dbReference type="ARBA" id="ARBA00022776"/>
    </source>
</evidence>
<dbReference type="SUPFAM" id="SSF48371">
    <property type="entry name" value="ARM repeat"/>
    <property type="match status" value="1"/>
</dbReference>
<evidence type="ECO:0000256" key="5">
    <source>
        <dbReference type="ARBA" id="ARBA00023306"/>
    </source>
</evidence>
<dbReference type="STRING" id="387005.A0A183HH63"/>
<keyword evidence="7" id="KW-1185">Reference proteome</keyword>
<dbReference type="WBParaSite" id="OFLC_0000682401-mRNA-1">
    <property type="protein sequence ID" value="OFLC_0000682401-mRNA-1"/>
    <property type="gene ID" value="OFLC_0000682401"/>
</dbReference>
<dbReference type="GO" id="GO:0005634">
    <property type="term" value="C:nucleus"/>
    <property type="evidence" value="ECO:0007669"/>
    <property type="project" value="UniProtKB-SubCell"/>
</dbReference>
<organism evidence="8">
    <name type="scientific">Onchocerca flexuosa</name>
    <dbReference type="NCBI Taxonomy" id="387005"/>
    <lineage>
        <taxon>Eukaryota</taxon>
        <taxon>Metazoa</taxon>
        <taxon>Ecdysozoa</taxon>
        <taxon>Nematoda</taxon>
        <taxon>Chromadorea</taxon>
        <taxon>Rhabditida</taxon>
        <taxon>Spirurina</taxon>
        <taxon>Spiruromorpha</taxon>
        <taxon>Filarioidea</taxon>
        <taxon>Onchocercidae</taxon>
        <taxon>Onchocerca</taxon>
    </lineage>
</organism>
<dbReference type="EMBL" id="UZAJ01006721">
    <property type="protein sequence ID" value="VDO48027.1"/>
    <property type="molecule type" value="Genomic_DNA"/>
</dbReference>
<dbReference type="PANTHER" id="PTHR12663:SF0">
    <property type="entry name" value="PRECOCIOUS DISSOCIATION OF SISTERS 5, ISOFORM A"/>
    <property type="match status" value="1"/>
</dbReference>
<dbReference type="GO" id="GO:0000785">
    <property type="term" value="C:chromatin"/>
    <property type="evidence" value="ECO:0007669"/>
    <property type="project" value="TreeGrafter"/>
</dbReference>
<evidence type="ECO:0000313" key="8">
    <source>
        <dbReference type="WBParaSite" id="OFLC_0000682401-mRNA-1"/>
    </source>
</evidence>
<keyword evidence="5" id="KW-0131">Cell cycle</keyword>
<dbReference type="GO" id="GO:0051301">
    <property type="term" value="P:cell division"/>
    <property type="evidence" value="ECO:0007669"/>
    <property type="project" value="UniProtKB-KW"/>
</dbReference>
<keyword evidence="4" id="KW-0539">Nucleus</keyword>
<name>A0A183HH63_9BILA</name>
<evidence type="ECO:0000256" key="1">
    <source>
        <dbReference type="ARBA" id="ARBA00004123"/>
    </source>
</evidence>
<sequence length="243" mass="28367">MAEDEPEVWKEYMKRFTDVNEEIRRICIRNAENILIFHPELRGQVTDAVILRCQDMDENVRLEVLTMIQGLAKRKFEALSERLLIQVRVRHAAIRGLSNLHRVIFSNDELTNLERSSISSIFSAIMHHYYQPFLEDRALEQVLMKQSFQRRLLRNLVKLIEQSVESQKGKTIDDVIRGIVECNPEPAKFSLIFRQFMTHLTNDKQILSSLKYITGKEYTCQKVETAVVSYSIKLKSSFVSITS</sequence>
<dbReference type="PANTHER" id="PTHR12663">
    <property type="entry name" value="ANDROGEN INDUCED INHIBITOR OF PROLIFERATION AS3 / PDS5-RELATED"/>
    <property type="match status" value="1"/>
</dbReference>
<protein>
    <submittedName>
        <fullName evidence="8">Nipped-B protein</fullName>
    </submittedName>
</protein>
<reference evidence="8" key="1">
    <citation type="submission" date="2016-06" db="UniProtKB">
        <authorList>
            <consortium name="WormBaseParasite"/>
        </authorList>
    </citation>
    <scope>IDENTIFICATION</scope>
</reference>
<comment type="subcellular location">
    <subcellularLocation>
        <location evidence="1">Nucleus</location>
    </subcellularLocation>
</comment>
<evidence type="ECO:0000313" key="6">
    <source>
        <dbReference type="EMBL" id="VDO48027.1"/>
    </source>
</evidence>
<dbReference type="AlphaFoldDB" id="A0A183HH63"/>
<dbReference type="Proteomes" id="UP000267606">
    <property type="component" value="Unassembled WGS sequence"/>
</dbReference>
<evidence type="ECO:0000313" key="7">
    <source>
        <dbReference type="Proteomes" id="UP000267606"/>
    </source>
</evidence>
<dbReference type="InterPro" id="IPR016024">
    <property type="entry name" value="ARM-type_fold"/>
</dbReference>
<proteinExistence type="predicted"/>
<keyword evidence="2" id="KW-0132">Cell division</keyword>
<gene>
    <name evidence="6" type="ORF">OFLC_LOCUS6824</name>
</gene>
<dbReference type="GO" id="GO:0007064">
    <property type="term" value="P:mitotic sister chromatid cohesion"/>
    <property type="evidence" value="ECO:0007669"/>
    <property type="project" value="InterPro"/>
</dbReference>